<evidence type="ECO:0000313" key="2">
    <source>
        <dbReference type="EMBL" id="CEP17715.1"/>
    </source>
</evidence>
<name>A0A0B7NQA9_9FUNG</name>
<dbReference type="OrthoDB" id="2285877at2759"/>
<feature type="compositionally biased region" description="Polar residues" evidence="1">
    <location>
        <begin position="123"/>
        <end position="149"/>
    </location>
</feature>
<evidence type="ECO:0000256" key="1">
    <source>
        <dbReference type="SAM" id="MobiDB-lite"/>
    </source>
</evidence>
<evidence type="ECO:0000313" key="3">
    <source>
        <dbReference type="Proteomes" id="UP000054107"/>
    </source>
</evidence>
<protein>
    <submittedName>
        <fullName evidence="2">Uncharacterized protein</fullName>
    </submittedName>
</protein>
<organism evidence="2 3">
    <name type="scientific">Parasitella parasitica</name>
    <dbReference type="NCBI Taxonomy" id="35722"/>
    <lineage>
        <taxon>Eukaryota</taxon>
        <taxon>Fungi</taxon>
        <taxon>Fungi incertae sedis</taxon>
        <taxon>Mucoromycota</taxon>
        <taxon>Mucoromycotina</taxon>
        <taxon>Mucoromycetes</taxon>
        <taxon>Mucorales</taxon>
        <taxon>Mucorineae</taxon>
        <taxon>Mucoraceae</taxon>
        <taxon>Parasitella</taxon>
    </lineage>
</organism>
<accession>A0A0B7NQA9</accession>
<proteinExistence type="predicted"/>
<feature type="compositionally biased region" description="Low complexity" evidence="1">
    <location>
        <begin position="64"/>
        <end position="116"/>
    </location>
</feature>
<keyword evidence="3" id="KW-1185">Reference proteome</keyword>
<sequence length="149" mass="16648">MTQQRNNLALRAINPAFRLDNDTEVNYTLPLDEFQQTLVQQTAARKATREATVNKKQRRFNRTSSNFGSASGGSDSSFFRSGPPSGQGGFSNNSNSNNSSNYSSNNYTYSNNNGRSTRLPTYHFTQLQRGQSSNRTLLNKSNSNQAFTR</sequence>
<gene>
    <name evidence="2" type="primary">PARPA_12014.1 scaffold 44813</name>
</gene>
<feature type="region of interest" description="Disordered" evidence="1">
    <location>
        <begin position="49"/>
        <end position="149"/>
    </location>
</feature>
<dbReference type="EMBL" id="LN733717">
    <property type="protein sequence ID" value="CEP17715.1"/>
    <property type="molecule type" value="Genomic_DNA"/>
</dbReference>
<dbReference type="Proteomes" id="UP000054107">
    <property type="component" value="Unassembled WGS sequence"/>
</dbReference>
<reference evidence="2 3" key="1">
    <citation type="submission" date="2014-09" db="EMBL/GenBank/DDBJ databases">
        <authorList>
            <person name="Ellenberger Sabrina"/>
        </authorList>
    </citation>
    <scope>NUCLEOTIDE SEQUENCE [LARGE SCALE GENOMIC DNA]</scope>
    <source>
        <strain evidence="2 3">CBS 412.66</strain>
    </source>
</reference>
<dbReference type="AlphaFoldDB" id="A0A0B7NQA9"/>